<proteinExistence type="predicted"/>
<feature type="transmembrane region" description="Helical" evidence="5">
    <location>
        <begin position="62"/>
        <end position="82"/>
    </location>
</feature>
<gene>
    <name evidence="8" type="primary">LOC136087853</name>
</gene>
<feature type="transmembrane region" description="Helical" evidence="5">
    <location>
        <begin position="389"/>
        <end position="409"/>
    </location>
</feature>
<feature type="transmembrane region" description="Helical" evidence="5">
    <location>
        <begin position="429"/>
        <end position="453"/>
    </location>
</feature>
<feature type="transmembrane region" description="Helical" evidence="5">
    <location>
        <begin position="366"/>
        <end position="383"/>
    </location>
</feature>
<feature type="transmembrane region" description="Helical" evidence="5">
    <location>
        <begin position="181"/>
        <end position="200"/>
    </location>
</feature>
<evidence type="ECO:0000256" key="4">
    <source>
        <dbReference type="ARBA" id="ARBA00023136"/>
    </source>
</evidence>
<accession>A0ABM4CZZ3</accession>
<feature type="transmembrane region" description="Helical" evidence="5">
    <location>
        <begin position="250"/>
        <end position="269"/>
    </location>
</feature>
<keyword evidence="3 5" id="KW-1133">Transmembrane helix</keyword>
<evidence type="ECO:0000259" key="6">
    <source>
        <dbReference type="Pfam" id="PF01490"/>
    </source>
</evidence>
<name>A0ABM4CZZ3_HYDVU</name>
<dbReference type="Proteomes" id="UP001652625">
    <property type="component" value="Chromosome 12"/>
</dbReference>
<evidence type="ECO:0000256" key="5">
    <source>
        <dbReference type="SAM" id="Phobius"/>
    </source>
</evidence>
<evidence type="ECO:0000256" key="1">
    <source>
        <dbReference type="ARBA" id="ARBA00004141"/>
    </source>
</evidence>
<keyword evidence="7" id="KW-1185">Reference proteome</keyword>
<feature type="domain" description="Amino acid transporter transmembrane" evidence="6">
    <location>
        <begin position="58"/>
        <end position="447"/>
    </location>
</feature>
<dbReference type="PANTHER" id="PTHR22950:SF349">
    <property type="entry name" value="AMINO ACID TRANSPORTER TRANSMEMBRANE DOMAIN-CONTAINING PROTEIN"/>
    <property type="match status" value="1"/>
</dbReference>
<evidence type="ECO:0000256" key="3">
    <source>
        <dbReference type="ARBA" id="ARBA00022989"/>
    </source>
</evidence>
<keyword evidence="4 5" id="KW-0472">Membrane</keyword>
<feature type="transmembrane region" description="Helical" evidence="5">
    <location>
        <begin position="88"/>
        <end position="109"/>
    </location>
</feature>
<evidence type="ECO:0000313" key="8">
    <source>
        <dbReference type="RefSeq" id="XP_065667524.1"/>
    </source>
</evidence>
<evidence type="ECO:0000313" key="7">
    <source>
        <dbReference type="Proteomes" id="UP001652625"/>
    </source>
</evidence>
<feature type="transmembrane region" description="Helical" evidence="5">
    <location>
        <begin position="281"/>
        <end position="301"/>
    </location>
</feature>
<dbReference type="Pfam" id="PF01490">
    <property type="entry name" value="Aa_trans"/>
    <property type="match status" value="1"/>
</dbReference>
<dbReference type="PANTHER" id="PTHR22950">
    <property type="entry name" value="AMINO ACID TRANSPORTER"/>
    <property type="match status" value="1"/>
</dbReference>
<evidence type="ECO:0000256" key="2">
    <source>
        <dbReference type="ARBA" id="ARBA00022692"/>
    </source>
</evidence>
<reference evidence="8" key="1">
    <citation type="submission" date="2025-08" db="UniProtKB">
        <authorList>
            <consortium name="RefSeq"/>
        </authorList>
    </citation>
    <scope>IDENTIFICATION</scope>
</reference>
<organism evidence="7 8">
    <name type="scientific">Hydra vulgaris</name>
    <name type="common">Hydra</name>
    <name type="synonym">Hydra attenuata</name>
    <dbReference type="NCBI Taxonomy" id="6087"/>
    <lineage>
        <taxon>Eukaryota</taxon>
        <taxon>Metazoa</taxon>
        <taxon>Cnidaria</taxon>
        <taxon>Hydrozoa</taxon>
        <taxon>Hydroidolina</taxon>
        <taxon>Anthoathecata</taxon>
        <taxon>Aplanulata</taxon>
        <taxon>Hydridae</taxon>
        <taxon>Hydra</taxon>
    </lineage>
</organism>
<dbReference type="InterPro" id="IPR013057">
    <property type="entry name" value="AA_transpt_TM"/>
</dbReference>
<feature type="transmembrane region" description="Helical" evidence="5">
    <location>
        <begin position="207"/>
        <end position="230"/>
    </location>
</feature>
<protein>
    <submittedName>
        <fullName evidence="8">Proton-coupled amino acid transporter 1-like</fullName>
    </submittedName>
</protein>
<sequence length="461" mass="51069">MHKETYPLLVETNLNVGNQNIHENECKSWSASDVDTKEEYNSKTLETKGLVKTPEKVTNAAAIMHLFKISIGTGILSLPAAFKDAGTIAGPLGIILVAILTTHCMQLLIHSSRFICRKFHCQYLSYSELAELCCKPFLWDKSKSAKNIVDVFLIINQLGTCSIYIIYVAKTVVELSASKMIIDARLIILILTPLTILISFVRSLGKLAYISTMANMFCVFGLLMILQFLGRNLKNPGIYPTFVGFGSLPTFFNIALFGFNGIAIVLPLYNKVKHPEDFPTVMNISTVFVAGLSILIGFFGYTAFGNNIHGSVTLNLPDNWFYNIIKCTYAVGTFFTIFIKIYVMMEIMLPFLLSKFDEKKVNKLDYLLRAVLVVITCLFAIAVPQIENFISLVGAISESIIGIIIPAIIHSLTFHNDGLSKLALGKNLFLILIGIAFLVIGTYSSIIAIVIGFRSSNNTYI</sequence>
<comment type="subcellular location">
    <subcellularLocation>
        <location evidence="1">Membrane</location>
        <topology evidence="1">Multi-pass membrane protein</topology>
    </subcellularLocation>
</comment>
<keyword evidence="2 5" id="KW-0812">Transmembrane</keyword>
<feature type="transmembrane region" description="Helical" evidence="5">
    <location>
        <begin position="321"/>
        <end position="345"/>
    </location>
</feature>
<dbReference type="RefSeq" id="XP_065667524.1">
    <property type="nucleotide sequence ID" value="XM_065811452.1"/>
</dbReference>
<dbReference type="GeneID" id="136087853"/>
<feature type="transmembrane region" description="Helical" evidence="5">
    <location>
        <begin position="148"/>
        <end position="169"/>
    </location>
</feature>